<dbReference type="InterPro" id="IPR000073">
    <property type="entry name" value="AB_hydrolase_1"/>
</dbReference>
<protein>
    <submittedName>
        <fullName evidence="2">Pimeloyl-ACP methyl ester carboxylesterase</fullName>
    </submittedName>
</protein>
<dbReference type="EMBL" id="FNGS01000003">
    <property type="protein sequence ID" value="SDL76445.1"/>
    <property type="molecule type" value="Genomic_DNA"/>
</dbReference>
<dbReference type="PRINTS" id="PR00111">
    <property type="entry name" value="ABHYDROLASE"/>
</dbReference>
<evidence type="ECO:0000313" key="2">
    <source>
        <dbReference type="EMBL" id="SDL76445.1"/>
    </source>
</evidence>
<gene>
    <name evidence="2" type="ORF">SAMN04488090_1702</name>
</gene>
<proteinExistence type="predicted"/>
<evidence type="ECO:0000259" key="1">
    <source>
        <dbReference type="Pfam" id="PF00561"/>
    </source>
</evidence>
<organism evidence="2 3">
    <name type="scientific">Siphonobacter aquaeclarae</name>
    <dbReference type="NCBI Taxonomy" id="563176"/>
    <lineage>
        <taxon>Bacteria</taxon>
        <taxon>Pseudomonadati</taxon>
        <taxon>Bacteroidota</taxon>
        <taxon>Cytophagia</taxon>
        <taxon>Cytophagales</taxon>
        <taxon>Cytophagaceae</taxon>
        <taxon>Siphonobacter</taxon>
    </lineage>
</organism>
<dbReference type="InterPro" id="IPR029058">
    <property type="entry name" value="AB_hydrolase_fold"/>
</dbReference>
<dbReference type="InterPro" id="IPR050266">
    <property type="entry name" value="AB_hydrolase_sf"/>
</dbReference>
<dbReference type="Pfam" id="PF00561">
    <property type="entry name" value="Abhydrolase_1"/>
    <property type="match status" value="1"/>
</dbReference>
<sequence length="301" mass="34366">MSSLTFVLILARSVLRYFLPFVVLLLCSGCFEHRRFSRKEIRKDLTSRGVPVKVVYYDTLGRTIRYLKIGADTLPRKMILIHGSPSSLEGLRYYLSDPDIQRGTQLIAPDRPGYGESDYGWGEKFISRQSEVLSLMLRQTRDERPTLLLGTSYGATVAVRLAMDHPGYFDRLLLTCGSYRPGAEKIYGLSKIVPVLSSLIPGFIHVADDEKQNHRPHLEAMVPLWDRIRIPVTMVHGLEDRLLYPDNPLWAARQLTNAPEVNVLYLAGQRHGIMWTARPFIKPLILRELEALPHRHRVALP</sequence>
<feature type="domain" description="AB hydrolase-1" evidence="1">
    <location>
        <begin position="78"/>
        <end position="177"/>
    </location>
</feature>
<keyword evidence="3" id="KW-1185">Reference proteome</keyword>
<evidence type="ECO:0000313" key="3">
    <source>
        <dbReference type="Proteomes" id="UP000198901"/>
    </source>
</evidence>
<dbReference type="Proteomes" id="UP000198901">
    <property type="component" value="Unassembled WGS sequence"/>
</dbReference>
<accession>A0A1G9MS16</accession>
<dbReference type="STRING" id="563176.SAMN04488090_1702"/>
<name>A0A1G9MS16_9BACT</name>
<dbReference type="Gene3D" id="3.40.50.1820">
    <property type="entry name" value="alpha/beta hydrolase"/>
    <property type="match status" value="1"/>
</dbReference>
<dbReference type="SUPFAM" id="SSF53474">
    <property type="entry name" value="alpha/beta-Hydrolases"/>
    <property type="match status" value="1"/>
</dbReference>
<reference evidence="2 3" key="1">
    <citation type="submission" date="2016-10" db="EMBL/GenBank/DDBJ databases">
        <authorList>
            <person name="de Groot N.N."/>
        </authorList>
    </citation>
    <scope>NUCLEOTIDE SEQUENCE [LARGE SCALE GENOMIC DNA]</scope>
    <source>
        <strain evidence="2 3">DSM 21668</strain>
    </source>
</reference>
<dbReference type="PANTHER" id="PTHR43798">
    <property type="entry name" value="MONOACYLGLYCEROL LIPASE"/>
    <property type="match status" value="1"/>
</dbReference>
<dbReference type="AlphaFoldDB" id="A0A1G9MS16"/>